<reference evidence="1" key="1">
    <citation type="journal article" date="2020" name="Nature">
        <title>Giant virus diversity and host interactions through global metagenomics.</title>
        <authorList>
            <person name="Schulz F."/>
            <person name="Roux S."/>
            <person name="Paez-Espino D."/>
            <person name="Jungbluth S."/>
            <person name="Walsh D.A."/>
            <person name="Denef V.J."/>
            <person name="McMahon K.D."/>
            <person name="Konstantinidis K.T."/>
            <person name="Eloe-Fadrosh E.A."/>
            <person name="Kyrpides N.C."/>
            <person name="Woyke T."/>
        </authorList>
    </citation>
    <scope>NUCLEOTIDE SEQUENCE</scope>
    <source>
        <strain evidence="1">GVMAG-M-3300023184-13</strain>
    </source>
</reference>
<evidence type="ECO:0000313" key="1">
    <source>
        <dbReference type="EMBL" id="QHT81463.1"/>
    </source>
</evidence>
<accession>A0A6C0HND1</accession>
<name>A0A6C0HND1_9ZZZZ</name>
<dbReference type="EMBL" id="MN739983">
    <property type="protein sequence ID" value="QHT81463.1"/>
    <property type="molecule type" value="Genomic_DNA"/>
</dbReference>
<sequence>MALLCLNKYNYNKYSNQLVISFKENEKEINSLDSKQQHLDSAIAVQASIAIKKRLDKINTLLVKIADNHQTIMSYRYHWICKKTFTSCNQRVSITSQTHIKKIKDLTKHFFTANELFIQKMLKKNRQLVSTTNISTNNISTNNIPSNLYNILNSKNMKIVEYNAILVKKYMHNQNKTSQPKRKVGRPRKYKHPIMLASNLLSVVNATKTATNTATNTPLNHINITNTDTSYTTETDFSESDEICNEISDKVSDYLSDIDEFGILPIDKSYQESFNVLDDILQMTG</sequence>
<protein>
    <submittedName>
        <fullName evidence="1">Uncharacterized protein</fullName>
    </submittedName>
</protein>
<organism evidence="1">
    <name type="scientific">viral metagenome</name>
    <dbReference type="NCBI Taxonomy" id="1070528"/>
    <lineage>
        <taxon>unclassified sequences</taxon>
        <taxon>metagenomes</taxon>
        <taxon>organismal metagenomes</taxon>
    </lineage>
</organism>
<dbReference type="AlphaFoldDB" id="A0A6C0HND1"/>
<proteinExistence type="predicted"/>